<reference evidence="3" key="1">
    <citation type="submission" date="2017-10" db="EMBL/GenBank/DDBJ databases">
        <title>Rapid genome shrinkage in a self-fertile nematode reveals novel sperm competition proteins.</title>
        <authorList>
            <person name="Yin D."/>
            <person name="Schwarz E.M."/>
            <person name="Thomas C.G."/>
            <person name="Felde R.L."/>
            <person name="Korf I.F."/>
            <person name="Cutter A.D."/>
            <person name="Schartner C.M."/>
            <person name="Ralston E.J."/>
            <person name="Meyer B.J."/>
            <person name="Haag E.S."/>
        </authorList>
    </citation>
    <scope>NUCLEOTIDE SEQUENCE [LARGE SCALE GENOMIC DNA]</scope>
    <source>
        <strain evidence="3">JU1422</strain>
    </source>
</reference>
<gene>
    <name evidence="2" type="ORF">B9Z55_026931</name>
</gene>
<dbReference type="STRING" id="1611254.A0A2G5SI40"/>
<dbReference type="PANTHER" id="PTHR23015">
    <property type="entry name" value="UNCHARACTERIZED C.ELEGANS PROTEIN"/>
    <property type="match status" value="1"/>
</dbReference>
<dbReference type="InterPro" id="IPR040161">
    <property type="entry name" value="FB224"/>
</dbReference>
<dbReference type="Pfam" id="PF01827">
    <property type="entry name" value="FTH"/>
    <property type="match status" value="1"/>
</dbReference>
<dbReference type="Proteomes" id="UP000230233">
    <property type="component" value="Unassembled WGS sequence"/>
</dbReference>
<dbReference type="EMBL" id="PDUG01000007">
    <property type="protein sequence ID" value="PIC14720.1"/>
    <property type="molecule type" value="Genomic_DNA"/>
</dbReference>
<dbReference type="CDD" id="cd22150">
    <property type="entry name" value="F-box_CeFBXA-like"/>
    <property type="match status" value="1"/>
</dbReference>
<accession>A0A2G5SI40</accession>
<comment type="caution">
    <text evidence="2">The sequence shown here is derived from an EMBL/GenBank/DDBJ whole genome shotgun (WGS) entry which is preliminary data.</text>
</comment>
<organism evidence="2 3">
    <name type="scientific">Caenorhabditis nigoni</name>
    <dbReference type="NCBI Taxonomy" id="1611254"/>
    <lineage>
        <taxon>Eukaryota</taxon>
        <taxon>Metazoa</taxon>
        <taxon>Ecdysozoa</taxon>
        <taxon>Nematoda</taxon>
        <taxon>Chromadorea</taxon>
        <taxon>Rhabditida</taxon>
        <taxon>Rhabditina</taxon>
        <taxon>Rhabditomorpha</taxon>
        <taxon>Rhabditoidea</taxon>
        <taxon>Rhabditidae</taxon>
        <taxon>Peloderinae</taxon>
        <taxon>Caenorhabditis</taxon>
    </lineage>
</organism>
<evidence type="ECO:0000313" key="3">
    <source>
        <dbReference type="Proteomes" id="UP000230233"/>
    </source>
</evidence>
<evidence type="ECO:0000313" key="2">
    <source>
        <dbReference type="EMBL" id="PIC14720.1"/>
    </source>
</evidence>
<dbReference type="PROSITE" id="PS50181">
    <property type="entry name" value="FBOX"/>
    <property type="match status" value="1"/>
</dbReference>
<dbReference type="Pfam" id="PF17906">
    <property type="entry name" value="HTH_48"/>
    <property type="match status" value="1"/>
</dbReference>
<keyword evidence="3" id="KW-1185">Reference proteome</keyword>
<dbReference type="OrthoDB" id="3256413at2759"/>
<dbReference type="InterPro" id="IPR002900">
    <property type="entry name" value="DUF38/FTH_CAE_spp"/>
</dbReference>
<name>A0A2G5SI40_9PELO</name>
<dbReference type="GO" id="GO:0045087">
    <property type="term" value="P:innate immune response"/>
    <property type="evidence" value="ECO:0007669"/>
    <property type="project" value="TreeGrafter"/>
</dbReference>
<dbReference type="PANTHER" id="PTHR23015:SF4">
    <property type="entry name" value="DUF38 DOMAIN-CONTAINING PROTEIN-RELATED"/>
    <property type="match status" value="1"/>
</dbReference>
<feature type="domain" description="F-box" evidence="1">
    <location>
        <begin position="126"/>
        <end position="173"/>
    </location>
</feature>
<evidence type="ECO:0000259" key="1">
    <source>
        <dbReference type="PROSITE" id="PS50181"/>
    </source>
</evidence>
<dbReference type="AlphaFoldDB" id="A0A2G5SI40"/>
<sequence length="424" mass="49901">MSHGKVLVCLRHLRLMPRLLPRHLYASTVSLSDAYSVLVYCSFSSRLLNSETMEQSSAVLKSNDEYMKTCILYEVIKKIPIFDSFRNFCETVGQDAMEYPDFEFWYYRFYHGQMDFDYDRTMDPEPKTLMDIPNNLLIRITENLDPVERTYLRSMNKSLKNIADSHAPVFKLIDICAAERGMYWLLNDKSFFCSRKDNGCLIKLPYHSEIKSDECHIKKGLEYLSPVLKMPNLQVNHISLGFWDETHSLEDLLPVPFHAKSIRISGSNINKSLQLLSFMNPGELESIHTNLIENEQILRFFETEQFKQAKSVHWENGLTEEDLVNFSYLKSFKLRLTSIGQVDYRRIRDTISTFKRLESCELQRFHLRNKFQIREICEALGEDVPFGPLKTVTHRYQIPESNEYLEFKIEDGEYYCTIKIIKIR</sequence>
<proteinExistence type="predicted"/>
<dbReference type="InterPro" id="IPR041426">
    <property type="entry name" value="Mos1_HTH"/>
</dbReference>
<dbReference type="SMART" id="SM00256">
    <property type="entry name" value="FBOX"/>
    <property type="match status" value="1"/>
</dbReference>
<dbReference type="InterPro" id="IPR001810">
    <property type="entry name" value="F-box_dom"/>
</dbReference>
<protein>
    <recommendedName>
        <fullName evidence="1">F-box domain-containing protein</fullName>
    </recommendedName>
</protein>